<keyword evidence="3" id="KW-0547">Nucleotide-binding</keyword>
<dbReference type="Proteomes" id="UP001295423">
    <property type="component" value="Unassembled WGS sequence"/>
</dbReference>
<dbReference type="EMBL" id="CAKOGP040000335">
    <property type="protein sequence ID" value="CAJ1934130.1"/>
    <property type="molecule type" value="Genomic_DNA"/>
</dbReference>
<evidence type="ECO:0000256" key="1">
    <source>
        <dbReference type="ARBA" id="ARBA00022527"/>
    </source>
</evidence>
<dbReference type="GO" id="GO:0005524">
    <property type="term" value="F:ATP binding"/>
    <property type="evidence" value="ECO:0007669"/>
    <property type="project" value="UniProtKB-KW"/>
</dbReference>
<evidence type="ECO:0000313" key="8">
    <source>
        <dbReference type="Proteomes" id="UP001295423"/>
    </source>
</evidence>
<name>A0AAD2FID8_9STRA</name>
<gene>
    <name evidence="7" type="ORF">CYCCA115_LOCUS3602</name>
</gene>
<proteinExistence type="predicted"/>
<evidence type="ECO:0000256" key="5">
    <source>
        <dbReference type="ARBA" id="ARBA00022840"/>
    </source>
</evidence>
<dbReference type="PROSITE" id="PS50011">
    <property type="entry name" value="PROTEIN_KINASE_DOM"/>
    <property type="match status" value="1"/>
</dbReference>
<feature type="domain" description="Protein kinase" evidence="6">
    <location>
        <begin position="82"/>
        <end position="381"/>
    </location>
</feature>
<dbReference type="Pfam" id="PF00069">
    <property type="entry name" value="Pkinase"/>
    <property type="match status" value="1"/>
</dbReference>
<dbReference type="GO" id="GO:0004674">
    <property type="term" value="F:protein serine/threonine kinase activity"/>
    <property type="evidence" value="ECO:0007669"/>
    <property type="project" value="UniProtKB-KW"/>
</dbReference>
<keyword evidence="1" id="KW-0723">Serine/threonine-protein kinase</keyword>
<keyword evidence="8" id="KW-1185">Reference proteome</keyword>
<accession>A0AAD2FID8</accession>
<dbReference type="Gene3D" id="1.10.510.10">
    <property type="entry name" value="Transferase(Phosphotransferase) domain 1"/>
    <property type="match status" value="1"/>
</dbReference>
<evidence type="ECO:0000256" key="4">
    <source>
        <dbReference type="ARBA" id="ARBA00022777"/>
    </source>
</evidence>
<reference evidence="7" key="1">
    <citation type="submission" date="2023-08" db="EMBL/GenBank/DDBJ databases">
        <authorList>
            <person name="Audoor S."/>
            <person name="Bilcke G."/>
        </authorList>
    </citation>
    <scope>NUCLEOTIDE SEQUENCE</scope>
</reference>
<evidence type="ECO:0000313" key="7">
    <source>
        <dbReference type="EMBL" id="CAJ1934130.1"/>
    </source>
</evidence>
<dbReference type="InterPro" id="IPR011009">
    <property type="entry name" value="Kinase-like_dom_sf"/>
</dbReference>
<keyword evidence="2" id="KW-0808">Transferase</keyword>
<sequence>MTVPFDPPKLLTARRHIGFVDVPNDLVDKPIEVPAALNGSLERVTSDNSTVPSPIALKRSQTMTGSIIVIEDNEGDKPNQAFWLARKIEKNVHGVTRVGYKLRRNTREELKNSNGTWELDIDESCVHPLVTIKIVHTKILDDSNSSENDMMSFLQMIGNENSKDTHVDGTSIVATCADHIYIVLPYHRDGCLGAYCRLHGNLDEPVARFLFCQVLQGMKTLQNHGLCHRDLSLDAVSLDGDHVSITESRFPVRCKTAASGDSRQTPPTPAGSRVQYIAPEYFRGDEGAWNGYAADLWACGLILYSMVIGADALFLAPVDDDRTFVKLCLKGQIRSLASTYGELIGETIELSDDLVDLLQKMLKVDPKDRLSLSNIVEHPWVANGEFMTPSEWEAEKKEEKSHN</sequence>
<evidence type="ECO:0000259" key="6">
    <source>
        <dbReference type="PROSITE" id="PS50011"/>
    </source>
</evidence>
<keyword evidence="5" id="KW-0067">ATP-binding</keyword>
<dbReference type="InterPro" id="IPR000719">
    <property type="entry name" value="Prot_kinase_dom"/>
</dbReference>
<dbReference type="SUPFAM" id="SSF56112">
    <property type="entry name" value="Protein kinase-like (PK-like)"/>
    <property type="match status" value="1"/>
</dbReference>
<dbReference type="GO" id="GO:0005634">
    <property type="term" value="C:nucleus"/>
    <property type="evidence" value="ECO:0007669"/>
    <property type="project" value="TreeGrafter"/>
</dbReference>
<comment type="caution">
    <text evidence="7">The sequence shown here is derived from an EMBL/GenBank/DDBJ whole genome shotgun (WGS) entry which is preliminary data.</text>
</comment>
<keyword evidence="4" id="KW-0418">Kinase</keyword>
<evidence type="ECO:0000256" key="3">
    <source>
        <dbReference type="ARBA" id="ARBA00022741"/>
    </source>
</evidence>
<dbReference type="PANTHER" id="PTHR24345">
    <property type="entry name" value="SERINE/THREONINE-PROTEIN KINASE PLK"/>
    <property type="match status" value="1"/>
</dbReference>
<dbReference type="AlphaFoldDB" id="A0AAD2FID8"/>
<protein>
    <recommendedName>
        <fullName evidence="6">Protein kinase domain-containing protein</fullName>
    </recommendedName>
</protein>
<dbReference type="PANTHER" id="PTHR24345:SF91">
    <property type="entry name" value="SERINE_THREONINE-PROTEIN KINASE PLK4"/>
    <property type="match status" value="1"/>
</dbReference>
<organism evidence="7 8">
    <name type="scientific">Cylindrotheca closterium</name>
    <dbReference type="NCBI Taxonomy" id="2856"/>
    <lineage>
        <taxon>Eukaryota</taxon>
        <taxon>Sar</taxon>
        <taxon>Stramenopiles</taxon>
        <taxon>Ochrophyta</taxon>
        <taxon>Bacillariophyta</taxon>
        <taxon>Bacillariophyceae</taxon>
        <taxon>Bacillariophycidae</taxon>
        <taxon>Bacillariales</taxon>
        <taxon>Bacillariaceae</taxon>
        <taxon>Cylindrotheca</taxon>
    </lineage>
</organism>
<dbReference type="SMART" id="SM00220">
    <property type="entry name" value="S_TKc"/>
    <property type="match status" value="1"/>
</dbReference>
<evidence type="ECO:0000256" key="2">
    <source>
        <dbReference type="ARBA" id="ARBA00022679"/>
    </source>
</evidence>